<dbReference type="AlphaFoldDB" id="A0A192ZIJ1"/>
<proteinExistence type="evidence at transcript level"/>
<dbReference type="EMBL" id="KU169132">
    <property type="protein sequence ID" value="ANM86877.1"/>
    <property type="molecule type" value="Genomic_DNA"/>
</dbReference>
<organism evidence="5">
    <name type="scientific">Stygiella incarcerata</name>
    <dbReference type="NCBI Taxonomy" id="1712417"/>
    <lineage>
        <taxon>Eukaryota</taxon>
        <taxon>Discoba</taxon>
        <taxon>Jakobida</taxon>
        <taxon>Andalucina</taxon>
        <taxon>Stygiellidae</taxon>
        <taxon>Stygiella</taxon>
    </lineage>
</organism>
<feature type="domain" description="Acetyl-CoA hydrolase/transferase C-terminal" evidence="4">
    <location>
        <begin position="314"/>
        <end position="469"/>
    </location>
</feature>
<evidence type="ECO:0000313" key="6">
    <source>
        <dbReference type="EMBL" id="ANM86877.1"/>
    </source>
</evidence>
<dbReference type="Pfam" id="PF02550">
    <property type="entry name" value="AcetylCoA_hydro"/>
    <property type="match status" value="1"/>
</dbReference>
<name>A0A192ZIJ1_9EUKA</name>
<evidence type="ECO:0000313" key="5">
    <source>
        <dbReference type="EMBL" id="ANM86743.1"/>
    </source>
</evidence>
<accession>A0A192ZIJ1</accession>
<feature type="domain" description="Acetyl-CoA hydrolase/transferase N-terminal" evidence="3">
    <location>
        <begin position="56"/>
        <end position="222"/>
    </location>
</feature>
<evidence type="ECO:0000256" key="2">
    <source>
        <dbReference type="ARBA" id="ARBA00022679"/>
    </source>
</evidence>
<comment type="similarity">
    <text evidence="1">Belongs to the acetyl-CoA hydrolase/transferase family.</text>
</comment>
<evidence type="ECO:0000256" key="1">
    <source>
        <dbReference type="ARBA" id="ARBA00009632"/>
    </source>
</evidence>
<protein>
    <submittedName>
        <fullName evidence="5">Acetate succinate CoA-transferase 2</fullName>
    </submittedName>
</protein>
<dbReference type="InterPro" id="IPR038460">
    <property type="entry name" value="AcetylCoA_hyd_C_sf"/>
</dbReference>
<dbReference type="InterPro" id="IPR046433">
    <property type="entry name" value="ActCoA_hydro"/>
</dbReference>
<dbReference type="InterPro" id="IPR003702">
    <property type="entry name" value="ActCoA_hydro_N"/>
</dbReference>
<evidence type="ECO:0000259" key="4">
    <source>
        <dbReference type="Pfam" id="PF13336"/>
    </source>
</evidence>
<dbReference type="PANTHER" id="PTHR21432:SF20">
    <property type="entry name" value="ACETYL-COA HYDROLASE"/>
    <property type="match status" value="1"/>
</dbReference>
<reference evidence="5" key="1">
    <citation type="journal article" date="2016" name="Mol. Biol. Evol.">
        <title>Novel hydrogenosomes in the microaerophilic jakobid Stygiella incarcerata.</title>
        <authorList>
            <person name="Leger M.M."/>
            <person name="Eme L."/>
            <person name="Hug L.A."/>
            <person name="Roger A.J."/>
        </authorList>
    </citation>
    <scope>NUCLEOTIDE SEQUENCE</scope>
</reference>
<dbReference type="Gene3D" id="3.30.750.70">
    <property type="entry name" value="4-hydroxybutyrate coenzyme like domains"/>
    <property type="match status" value="1"/>
</dbReference>
<dbReference type="Gene3D" id="3.40.1080.10">
    <property type="entry name" value="Glutaconate Coenzyme A-transferase"/>
    <property type="match status" value="1"/>
</dbReference>
<dbReference type="PANTHER" id="PTHR21432">
    <property type="entry name" value="ACETYL-COA HYDROLASE-RELATED"/>
    <property type="match status" value="1"/>
</dbReference>
<gene>
    <name evidence="5" type="primary">ASCT1B2</name>
    <name evidence="6" type="synonym">ASCTB2</name>
</gene>
<keyword evidence="2 5" id="KW-0808">Transferase</keyword>
<dbReference type="EMBL" id="KT984523">
    <property type="protein sequence ID" value="ANM86743.1"/>
    <property type="molecule type" value="mRNA"/>
</dbReference>
<dbReference type="InterPro" id="IPR037171">
    <property type="entry name" value="NagB/RpiA_transferase-like"/>
</dbReference>
<dbReference type="InterPro" id="IPR026888">
    <property type="entry name" value="AcetylCoA_hyd_C"/>
</dbReference>
<evidence type="ECO:0000259" key="3">
    <source>
        <dbReference type="Pfam" id="PF02550"/>
    </source>
</evidence>
<dbReference type="Pfam" id="PF13336">
    <property type="entry name" value="AcetylCoA_hyd_C"/>
    <property type="match status" value="1"/>
</dbReference>
<dbReference type="GO" id="GO:0008775">
    <property type="term" value="F:acetate CoA-transferase activity"/>
    <property type="evidence" value="ECO:0007669"/>
    <property type="project" value="InterPro"/>
</dbReference>
<dbReference type="Gene3D" id="3.40.1080.20">
    <property type="entry name" value="Acetyl-CoA hydrolase/transferase C-terminal domain"/>
    <property type="match status" value="1"/>
</dbReference>
<sequence length="481" mass="52650">MLTLSVCAVSAPFFSTLRRTVLLFGSRTFMEQTQIHKPFTMGGKRPKYSTADEAVKSIKSGDQVFIHTAVAAPQHLIRAMTARASELKGVVPVHIHTEPGTVSAGAPYADPVYEDIFRSKCLFIGSNHRQAVNDKRADFVPCFLGEVPEFFRKGKIPLDVAMITVSPPDKHGWCSLGTSVDVSLAAVESAKYVIAQVNSYMPRTHGAGIIHVSHIDELVEHHSPLPEIGSPHVPHHIESVGKHIADLIPDGACLQMGVGAIPDATLRHLGNHRNLGIHTEMFSNGLVPLLEKGVITNHNKHILPGKCAVSFVMGYGDFYKYLNDNPLFFFAEVSIINNPRMIKWNKLMHSINSCIEIDLTGQVCSDSMGLKMYSGVGGQVDFVRGASLSEGGKAIIALPSVTSKRHGNHSRIVPTLKTGSGVVTSRAHVHYVATEYGVVNLFGKSIRERAELLISIAHPMHRETLEKAARERFGPSFRTFY</sequence>
<dbReference type="SUPFAM" id="SSF100950">
    <property type="entry name" value="NagB/RpiA/CoA transferase-like"/>
    <property type="match status" value="2"/>
</dbReference>
<dbReference type="GO" id="GO:0006083">
    <property type="term" value="P:acetate metabolic process"/>
    <property type="evidence" value="ECO:0007669"/>
    <property type="project" value="InterPro"/>
</dbReference>